<keyword evidence="2" id="KW-0813">Transport</keyword>
<dbReference type="EMBL" id="JANIAN010000004">
    <property type="protein sequence ID" value="MDD2105613.1"/>
    <property type="molecule type" value="Genomic_DNA"/>
</dbReference>
<dbReference type="GO" id="GO:0016020">
    <property type="term" value="C:membrane"/>
    <property type="evidence" value="ECO:0007669"/>
    <property type="project" value="InterPro"/>
</dbReference>
<keyword evidence="3 4" id="KW-0732">Signal</keyword>
<organism evidence="5 6">
    <name type="scientific">Pseudomonas asiatica</name>
    <dbReference type="NCBI Taxonomy" id="2219225"/>
    <lineage>
        <taxon>Bacteria</taxon>
        <taxon>Pseudomonadati</taxon>
        <taxon>Pseudomonadota</taxon>
        <taxon>Gammaproteobacteria</taxon>
        <taxon>Pseudomonadales</taxon>
        <taxon>Pseudomonadaceae</taxon>
        <taxon>Pseudomonas</taxon>
    </lineage>
</organism>
<dbReference type="Gene3D" id="2.40.160.10">
    <property type="entry name" value="Porin"/>
    <property type="match status" value="1"/>
</dbReference>
<dbReference type="PANTHER" id="PTHR34596">
    <property type="entry name" value="CHITOPORIN"/>
    <property type="match status" value="1"/>
</dbReference>
<dbReference type="InterPro" id="IPR005318">
    <property type="entry name" value="OM_porin_bac"/>
</dbReference>
<evidence type="ECO:0000256" key="2">
    <source>
        <dbReference type="ARBA" id="ARBA00022448"/>
    </source>
</evidence>
<protein>
    <submittedName>
        <fullName evidence="5">OprD family porin</fullName>
    </submittedName>
</protein>
<evidence type="ECO:0000313" key="5">
    <source>
        <dbReference type="EMBL" id="MDD2105613.1"/>
    </source>
</evidence>
<sequence length="490" mass="53299">MSTCANYPLAGMRCTAMATLDANRRLLLCPLGLGLVLAAPVQADNALGQKDNIFTGVNDRQAVELGIPPGLVEGARLDALVRNYYFQRDNHSDLVPRNPTEWAQGFLFSFRSGFTDTPVGLGVDAHAFLGIKLDGGGGSGGAGLLPLDSSLKPGDTFSSAGAALKLRYLDTLVKAGDQLVENPVVASGTSRLFPQTYRGVTLKNHGIDDLWLDAGFVESTRLRNQSGHSHLVTAYGARNSAGVAADRESPHIGWLGAVYGRPQGLQLTVYGGQLEDIWNQYYLGVSQVFRVNDALLLKPYLHYFKTRDQGRSQLGDIDNDTYSAGISATAYGQTLTLGLQKVDGRTPFDYITQNDRVFLYLSNSQQFADFNGPGEKSWRLQYETSLAPLGAPSLQFIAAYTRGEADLTRVDPASVGYGYIYNPDGKHAKHWERDLALKYQVPAGPAKDLSLTLRWATHREGDGYTAPGNTRGNSSADEYRLIVDYPISLF</sequence>
<reference evidence="5" key="1">
    <citation type="submission" date="2022-07" db="EMBL/GenBank/DDBJ databases">
        <title>Multi-strain Analysis of Pseudomonas putida Reveals Metabolic and Genetic Diversity.</title>
        <authorList>
            <person name="Monk J.M."/>
        </authorList>
    </citation>
    <scope>NUCLEOTIDE SEQUENCE</scope>
    <source>
        <strain evidence="5">17514</strain>
    </source>
</reference>
<name>A0A9X4D011_9PSED</name>
<dbReference type="PANTHER" id="PTHR34596:SF2">
    <property type="entry name" value="CHITOPORIN"/>
    <property type="match status" value="1"/>
</dbReference>
<feature type="chain" id="PRO_5040923287" evidence="4">
    <location>
        <begin position="44"/>
        <end position="490"/>
    </location>
</feature>
<evidence type="ECO:0000313" key="6">
    <source>
        <dbReference type="Proteomes" id="UP001150678"/>
    </source>
</evidence>
<comment type="caution">
    <text evidence="5">The sequence shown here is derived from an EMBL/GenBank/DDBJ whole genome shotgun (WGS) entry which is preliminary data.</text>
</comment>
<dbReference type="Proteomes" id="UP001150678">
    <property type="component" value="Unassembled WGS sequence"/>
</dbReference>
<gene>
    <name evidence="5" type="ORF">NP533_05270</name>
</gene>
<dbReference type="GO" id="GO:0015288">
    <property type="term" value="F:porin activity"/>
    <property type="evidence" value="ECO:0007669"/>
    <property type="project" value="TreeGrafter"/>
</dbReference>
<dbReference type="AlphaFoldDB" id="A0A9X4D011"/>
<dbReference type="Pfam" id="PF03573">
    <property type="entry name" value="OprD"/>
    <property type="match status" value="1"/>
</dbReference>
<evidence type="ECO:0000256" key="1">
    <source>
        <dbReference type="ARBA" id="ARBA00009075"/>
    </source>
</evidence>
<accession>A0A9X4D011</accession>
<evidence type="ECO:0000256" key="3">
    <source>
        <dbReference type="ARBA" id="ARBA00022729"/>
    </source>
</evidence>
<feature type="signal peptide" evidence="4">
    <location>
        <begin position="1"/>
        <end position="43"/>
    </location>
</feature>
<evidence type="ECO:0000256" key="4">
    <source>
        <dbReference type="SAM" id="SignalP"/>
    </source>
</evidence>
<comment type="similarity">
    <text evidence="1">Belongs to the outer membrane porin (Opr) (TC 1.B.25) family.</text>
</comment>
<proteinExistence type="inferred from homology"/>
<dbReference type="InterPro" id="IPR023614">
    <property type="entry name" value="Porin_dom_sf"/>
</dbReference>